<evidence type="ECO:0000256" key="8">
    <source>
        <dbReference type="SAM" id="MobiDB-lite"/>
    </source>
</evidence>
<feature type="domain" description="Histidine kinase" evidence="9">
    <location>
        <begin position="24"/>
        <end position="113"/>
    </location>
</feature>
<dbReference type="Gene3D" id="3.30.565.10">
    <property type="entry name" value="Histidine kinase-like ATPase, C-terminal domain"/>
    <property type="match status" value="1"/>
</dbReference>
<dbReference type="Pfam" id="PF02518">
    <property type="entry name" value="HATPase_c"/>
    <property type="match status" value="1"/>
</dbReference>
<dbReference type="AlphaFoldDB" id="A0A1H0VW67"/>
<feature type="region of interest" description="Disordered" evidence="8">
    <location>
        <begin position="1"/>
        <end position="20"/>
    </location>
</feature>
<dbReference type="InterPro" id="IPR050428">
    <property type="entry name" value="TCS_sensor_his_kinase"/>
</dbReference>
<evidence type="ECO:0000256" key="3">
    <source>
        <dbReference type="ARBA" id="ARBA00022553"/>
    </source>
</evidence>
<keyword evidence="6 10" id="KW-0418">Kinase</keyword>
<evidence type="ECO:0000313" key="11">
    <source>
        <dbReference type="Proteomes" id="UP000199317"/>
    </source>
</evidence>
<proteinExistence type="predicted"/>
<keyword evidence="7" id="KW-1133">Transmembrane helix</keyword>
<accession>A0A1H0VW67</accession>
<reference evidence="11" key="1">
    <citation type="submission" date="2016-10" db="EMBL/GenBank/DDBJ databases">
        <authorList>
            <person name="Varghese N."/>
            <person name="Submissions S."/>
        </authorList>
    </citation>
    <scope>NUCLEOTIDE SEQUENCE [LARGE SCALE GENOMIC DNA]</scope>
    <source>
        <strain evidence="11">DSM 17101</strain>
    </source>
</reference>
<evidence type="ECO:0000256" key="7">
    <source>
        <dbReference type="ARBA" id="ARBA00022989"/>
    </source>
</evidence>
<evidence type="ECO:0000256" key="5">
    <source>
        <dbReference type="ARBA" id="ARBA00022692"/>
    </source>
</evidence>
<protein>
    <recommendedName>
        <fullName evidence="2">histidine kinase</fullName>
        <ecNumber evidence="2">2.7.13.3</ecNumber>
    </recommendedName>
</protein>
<evidence type="ECO:0000256" key="4">
    <source>
        <dbReference type="ARBA" id="ARBA00022679"/>
    </source>
</evidence>
<keyword evidence="11" id="KW-1185">Reference proteome</keyword>
<evidence type="ECO:0000256" key="6">
    <source>
        <dbReference type="ARBA" id="ARBA00022777"/>
    </source>
</evidence>
<dbReference type="PANTHER" id="PTHR45436:SF5">
    <property type="entry name" value="SENSOR HISTIDINE KINASE TRCS"/>
    <property type="match status" value="1"/>
</dbReference>
<evidence type="ECO:0000259" key="9">
    <source>
        <dbReference type="PROSITE" id="PS50109"/>
    </source>
</evidence>
<sequence length="182" mass="19377">MQRLAHPHAQIEFSAQGPAEGTCDASRVREALGNFVSNAVKHGDAGATITVNVNGTANGVAISVENPGELDPESIDDLFEPLRRGRHGQGADRAHLGLGLLIARQIARAHHGDATGHCKKHRAWYLMHSGLVHSTHSTGHFAPAFFSQESRARRLATLSSLPVSMLPALPPFAPAAAAHWSK</sequence>
<dbReference type="GO" id="GO:0005886">
    <property type="term" value="C:plasma membrane"/>
    <property type="evidence" value="ECO:0007669"/>
    <property type="project" value="TreeGrafter"/>
</dbReference>
<dbReference type="Proteomes" id="UP000199317">
    <property type="component" value="Unassembled WGS sequence"/>
</dbReference>
<name>A0A1H0VW67_9BURK</name>
<evidence type="ECO:0000313" key="10">
    <source>
        <dbReference type="EMBL" id="SDP82405.1"/>
    </source>
</evidence>
<comment type="catalytic activity">
    <reaction evidence="1">
        <text>ATP + protein L-histidine = ADP + protein N-phospho-L-histidine.</text>
        <dbReference type="EC" id="2.7.13.3"/>
    </reaction>
</comment>
<dbReference type="PANTHER" id="PTHR45436">
    <property type="entry name" value="SENSOR HISTIDINE KINASE YKOH"/>
    <property type="match status" value="1"/>
</dbReference>
<gene>
    <name evidence="10" type="ORF">SAMN04489708_12924</name>
</gene>
<dbReference type="SUPFAM" id="SSF55874">
    <property type="entry name" value="ATPase domain of HSP90 chaperone/DNA topoisomerase II/histidine kinase"/>
    <property type="match status" value="1"/>
</dbReference>
<dbReference type="InterPro" id="IPR003594">
    <property type="entry name" value="HATPase_dom"/>
</dbReference>
<keyword evidence="5" id="KW-0812">Transmembrane</keyword>
<dbReference type="PROSITE" id="PS50109">
    <property type="entry name" value="HIS_KIN"/>
    <property type="match status" value="1"/>
</dbReference>
<keyword evidence="7" id="KW-0472">Membrane</keyword>
<dbReference type="InterPro" id="IPR036890">
    <property type="entry name" value="HATPase_C_sf"/>
</dbReference>
<keyword evidence="4" id="KW-0808">Transferase</keyword>
<dbReference type="InterPro" id="IPR005467">
    <property type="entry name" value="His_kinase_dom"/>
</dbReference>
<organism evidence="10 11">
    <name type="scientific">Paracidovorax cattleyae</name>
    <dbReference type="NCBI Taxonomy" id="80868"/>
    <lineage>
        <taxon>Bacteria</taxon>
        <taxon>Pseudomonadati</taxon>
        <taxon>Pseudomonadota</taxon>
        <taxon>Betaproteobacteria</taxon>
        <taxon>Burkholderiales</taxon>
        <taxon>Comamonadaceae</taxon>
        <taxon>Paracidovorax</taxon>
    </lineage>
</organism>
<keyword evidence="3" id="KW-0597">Phosphoprotein</keyword>
<dbReference type="GO" id="GO:0004673">
    <property type="term" value="F:protein histidine kinase activity"/>
    <property type="evidence" value="ECO:0007669"/>
    <property type="project" value="UniProtKB-EC"/>
</dbReference>
<evidence type="ECO:0000256" key="2">
    <source>
        <dbReference type="ARBA" id="ARBA00012438"/>
    </source>
</evidence>
<dbReference type="GO" id="GO:0000160">
    <property type="term" value="P:phosphorelay signal transduction system"/>
    <property type="evidence" value="ECO:0007669"/>
    <property type="project" value="TreeGrafter"/>
</dbReference>
<evidence type="ECO:0000256" key="1">
    <source>
        <dbReference type="ARBA" id="ARBA00000085"/>
    </source>
</evidence>
<dbReference type="SMART" id="SM00387">
    <property type="entry name" value="HATPase_c"/>
    <property type="match status" value="1"/>
</dbReference>
<dbReference type="EMBL" id="FNJL01000029">
    <property type="protein sequence ID" value="SDP82405.1"/>
    <property type="molecule type" value="Genomic_DNA"/>
</dbReference>
<dbReference type="EC" id="2.7.13.3" evidence="2"/>
<dbReference type="RefSeq" id="WP_092837942.1">
    <property type="nucleotide sequence ID" value="NZ_CP028290.1"/>
</dbReference>